<sequence>MPAPIELIPNELLQEIFLLSKNIKLPLASPRLGVSLSNNYVYLQVLNHALHHPFSRPVKRIELQSFLLSRKLFTFSFIAYFLESITGISLCPCWSDLQIRSTTGPPNPTCSKQTHVPITPSTLQTITSAFAPLKCPLPTTLITAPHTPTKLSLLTLLLRTTPMSIDWTSHPARQALATAKRTAIATANVPFVTLLAHSRRLGKPPTPALVRYAVREGGCVPGVVEVLVREGGEWGYKFGGDEGLWEWVREEERRVGGDGKKAAWLRGLLERVVREGRRVPRSRVGDMLGAKVEAERVSTESL</sequence>
<name>A0A6G1H7C2_9PEZI</name>
<dbReference type="OrthoDB" id="4167490at2759"/>
<keyword evidence="2" id="KW-1185">Reference proteome</keyword>
<reference evidence="1" key="1">
    <citation type="journal article" date="2020" name="Stud. Mycol.">
        <title>101 Dothideomycetes genomes: a test case for predicting lifestyles and emergence of pathogens.</title>
        <authorList>
            <person name="Haridas S."/>
            <person name="Albert R."/>
            <person name="Binder M."/>
            <person name="Bloem J."/>
            <person name="Labutti K."/>
            <person name="Salamov A."/>
            <person name="Andreopoulos B."/>
            <person name="Baker S."/>
            <person name="Barry K."/>
            <person name="Bills G."/>
            <person name="Bluhm B."/>
            <person name="Cannon C."/>
            <person name="Castanera R."/>
            <person name="Culley D."/>
            <person name="Daum C."/>
            <person name="Ezra D."/>
            <person name="Gonzalez J."/>
            <person name="Henrissat B."/>
            <person name="Kuo A."/>
            <person name="Liang C."/>
            <person name="Lipzen A."/>
            <person name="Lutzoni F."/>
            <person name="Magnuson J."/>
            <person name="Mondo S."/>
            <person name="Nolan M."/>
            <person name="Ohm R."/>
            <person name="Pangilinan J."/>
            <person name="Park H.-J."/>
            <person name="Ramirez L."/>
            <person name="Alfaro M."/>
            <person name="Sun H."/>
            <person name="Tritt A."/>
            <person name="Yoshinaga Y."/>
            <person name="Zwiers L.-H."/>
            <person name="Turgeon B."/>
            <person name="Goodwin S."/>
            <person name="Spatafora J."/>
            <person name="Crous P."/>
            <person name="Grigoriev I."/>
        </authorList>
    </citation>
    <scope>NUCLEOTIDE SEQUENCE</scope>
    <source>
        <strain evidence="1">CBS 113979</strain>
    </source>
</reference>
<gene>
    <name evidence="1" type="ORF">K402DRAFT_461523</name>
</gene>
<accession>A0A6G1H7C2</accession>
<dbReference type="AlphaFoldDB" id="A0A6G1H7C2"/>
<evidence type="ECO:0000313" key="2">
    <source>
        <dbReference type="Proteomes" id="UP000800041"/>
    </source>
</evidence>
<protein>
    <submittedName>
        <fullName evidence="1">Uncharacterized protein</fullName>
    </submittedName>
</protein>
<evidence type="ECO:0000313" key="1">
    <source>
        <dbReference type="EMBL" id="KAF1989116.1"/>
    </source>
</evidence>
<dbReference type="Proteomes" id="UP000800041">
    <property type="component" value="Unassembled WGS sequence"/>
</dbReference>
<proteinExistence type="predicted"/>
<dbReference type="EMBL" id="ML977146">
    <property type="protein sequence ID" value="KAF1989116.1"/>
    <property type="molecule type" value="Genomic_DNA"/>
</dbReference>
<organism evidence="1 2">
    <name type="scientific">Aulographum hederae CBS 113979</name>
    <dbReference type="NCBI Taxonomy" id="1176131"/>
    <lineage>
        <taxon>Eukaryota</taxon>
        <taxon>Fungi</taxon>
        <taxon>Dikarya</taxon>
        <taxon>Ascomycota</taxon>
        <taxon>Pezizomycotina</taxon>
        <taxon>Dothideomycetes</taxon>
        <taxon>Pleosporomycetidae</taxon>
        <taxon>Aulographales</taxon>
        <taxon>Aulographaceae</taxon>
    </lineage>
</organism>